<accession>A0A0A9AUT3</accession>
<dbReference type="EMBL" id="GBRH01242994">
    <property type="protein sequence ID" value="JAD54901.1"/>
    <property type="molecule type" value="Transcribed_RNA"/>
</dbReference>
<evidence type="ECO:0000313" key="1">
    <source>
        <dbReference type="EMBL" id="JAD54901.1"/>
    </source>
</evidence>
<proteinExistence type="predicted"/>
<sequence length="56" mass="6276">MTRNNISAQLKLIHLRKPLVLINFGQVDSSQPFPFRYQCTMPISGFVAVCKPIVSA</sequence>
<protein>
    <submittedName>
        <fullName evidence="1">Uncharacterized protein</fullName>
    </submittedName>
</protein>
<organism evidence="1">
    <name type="scientific">Arundo donax</name>
    <name type="common">Giant reed</name>
    <name type="synonym">Donax arundinaceus</name>
    <dbReference type="NCBI Taxonomy" id="35708"/>
    <lineage>
        <taxon>Eukaryota</taxon>
        <taxon>Viridiplantae</taxon>
        <taxon>Streptophyta</taxon>
        <taxon>Embryophyta</taxon>
        <taxon>Tracheophyta</taxon>
        <taxon>Spermatophyta</taxon>
        <taxon>Magnoliopsida</taxon>
        <taxon>Liliopsida</taxon>
        <taxon>Poales</taxon>
        <taxon>Poaceae</taxon>
        <taxon>PACMAD clade</taxon>
        <taxon>Arundinoideae</taxon>
        <taxon>Arundineae</taxon>
        <taxon>Arundo</taxon>
    </lineage>
</organism>
<reference evidence="1" key="2">
    <citation type="journal article" date="2015" name="Data Brief">
        <title>Shoot transcriptome of the giant reed, Arundo donax.</title>
        <authorList>
            <person name="Barrero R.A."/>
            <person name="Guerrero F.D."/>
            <person name="Moolhuijzen P."/>
            <person name="Goolsby J.A."/>
            <person name="Tidwell J."/>
            <person name="Bellgard S.E."/>
            <person name="Bellgard M.I."/>
        </authorList>
    </citation>
    <scope>NUCLEOTIDE SEQUENCE</scope>
    <source>
        <tissue evidence="1">Shoot tissue taken approximately 20 cm above the soil surface</tissue>
    </source>
</reference>
<dbReference type="AlphaFoldDB" id="A0A0A9AUT3"/>
<reference evidence="1" key="1">
    <citation type="submission" date="2014-09" db="EMBL/GenBank/DDBJ databases">
        <authorList>
            <person name="Magalhaes I.L.F."/>
            <person name="Oliveira U."/>
            <person name="Santos F.R."/>
            <person name="Vidigal T.H.D.A."/>
            <person name="Brescovit A.D."/>
            <person name="Santos A.J."/>
        </authorList>
    </citation>
    <scope>NUCLEOTIDE SEQUENCE</scope>
    <source>
        <tissue evidence="1">Shoot tissue taken approximately 20 cm above the soil surface</tissue>
    </source>
</reference>
<name>A0A0A9AUT3_ARUDO</name>